<dbReference type="InterPro" id="IPR050388">
    <property type="entry name" value="ABC_Ni/Peptide_Import"/>
</dbReference>
<dbReference type="GO" id="GO:0005524">
    <property type="term" value="F:ATP binding"/>
    <property type="evidence" value="ECO:0007669"/>
    <property type="project" value="UniProtKB-KW"/>
</dbReference>
<dbReference type="SUPFAM" id="SSF52540">
    <property type="entry name" value="P-loop containing nucleoside triphosphate hydrolases"/>
    <property type="match status" value="1"/>
</dbReference>
<evidence type="ECO:0000313" key="10">
    <source>
        <dbReference type="Proteomes" id="UP001300745"/>
    </source>
</evidence>
<comment type="similarity">
    <text evidence="2">Belongs to the ABC transporter superfamily.</text>
</comment>
<evidence type="ECO:0000256" key="4">
    <source>
        <dbReference type="ARBA" id="ARBA00022475"/>
    </source>
</evidence>
<dbReference type="EMBL" id="JAPJDO010000006">
    <property type="protein sequence ID" value="MCX2936907.1"/>
    <property type="molecule type" value="Genomic_DNA"/>
</dbReference>
<sequence length="322" mass="34110">MNPPLLQVDDLHVDFYSGAKQVSAVRGVSFTLHPRSRLGIVGESGCGKSTAILAVMGLLPANAVVSGQVRLQGIDILAGGDAGMRRHRWRDIAMVFQGAMNAFNPVRTVGEQIAEPIRLHQNVTRRQARQRVVELLGLVGIPARRAGHYPHEFSGGMRQRAALAMALACGPKVLLADEPTTALDVIVQAEILELLRTVTDELGVALVFISHDLPAVAQVAERVAVMYAGRIVEEGPAEVLLSSPRHPYTTALVSAIPNVMSDAAMRSIPGEPPRLDVAIDGCSFAPRCPSGIDACRIQEPPNVSGVTGTVACHLASAGGALR</sequence>
<keyword evidence="7" id="KW-0472">Membrane</keyword>
<keyword evidence="6 9" id="KW-0067">ATP-binding</keyword>
<keyword evidence="4" id="KW-1003">Cell membrane</keyword>
<dbReference type="PROSITE" id="PS00211">
    <property type="entry name" value="ABC_TRANSPORTER_1"/>
    <property type="match status" value="1"/>
</dbReference>
<comment type="subcellular location">
    <subcellularLocation>
        <location evidence="1">Cell membrane</location>
        <topology evidence="1">Peripheral membrane protein</topology>
    </subcellularLocation>
</comment>
<dbReference type="Proteomes" id="UP001300745">
    <property type="component" value="Unassembled WGS sequence"/>
</dbReference>
<dbReference type="Pfam" id="PF00005">
    <property type="entry name" value="ABC_tran"/>
    <property type="match status" value="1"/>
</dbReference>
<evidence type="ECO:0000256" key="5">
    <source>
        <dbReference type="ARBA" id="ARBA00022741"/>
    </source>
</evidence>
<keyword evidence="10" id="KW-1185">Reference proteome</keyword>
<dbReference type="InterPro" id="IPR003439">
    <property type="entry name" value="ABC_transporter-like_ATP-bd"/>
</dbReference>
<feature type="domain" description="ABC transporter" evidence="8">
    <location>
        <begin position="6"/>
        <end position="253"/>
    </location>
</feature>
<dbReference type="InterPro" id="IPR027417">
    <property type="entry name" value="P-loop_NTPase"/>
</dbReference>
<evidence type="ECO:0000313" key="9">
    <source>
        <dbReference type="EMBL" id="MCX2936907.1"/>
    </source>
</evidence>
<dbReference type="PROSITE" id="PS50893">
    <property type="entry name" value="ABC_TRANSPORTER_2"/>
    <property type="match status" value="1"/>
</dbReference>
<evidence type="ECO:0000256" key="7">
    <source>
        <dbReference type="ARBA" id="ARBA00023136"/>
    </source>
</evidence>
<dbReference type="InterPro" id="IPR003593">
    <property type="entry name" value="AAA+_ATPase"/>
</dbReference>
<evidence type="ECO:0000259" key="8">
    <source>
        <dbReference type="PROSITE" id="PS50893"/>
    </source>
</evidence>
<comment type="caution">
    <text evidence="9">The sequence shown here is derived from an EMBL/GenBank/DDBJ whole genome shotgun (WGS) entry which is preliminary data.</text>
</comment>
<evidence type="ECO:0000256" key="3">
    <source>
        <dbReference type="ARBA" id="ARBA00022448"/>
    </source>
</evidence>
<dbReference type="InterPro" id="IPR013563">
    <property type="entry name" value="Oligopep_ABC_C"/>
</dbReference>
<dbReference type="PANTHER" id="PTHR43297">
    <property type="entry name" value="OLIGOPEPTIDE TRANSPORT ATP-BINDING PROTEIN APPD"/>
    <property type="match status" value="1"/>
</dbReference>
<accession>A0ABT3SDE1</accession>
<organism evidence="9 10">
    <name type="scientific">Mycobacterium pinniadriaticum</name>
    <dbReference type="NCBI Taxonomy" id="2994102"/>
    <lineage>
        <taxon>Bacteria</taxon>
        <taxon>Bacillati</taxon>
        <taxon>Actinomycetota</taxon>
        <taxon>Actinomycetes</taxon>
        <taxon>Mycobacteriales</taxon>
        <taxon>Mycobacteriaceae</taxon>
        <taxon>Mycobacterium</taxon>
    </lineage>
</organism>
<reference evidence="9 10" key="1">
    <citation type="submission" date="2022-11" db="EMBL/GenBank/DDBJ databases">
        <title>Mycobacterium sp. nov.</title>
        <authorList>
            <person name="Papic B."/>
            <person name="Spicic S."/>
            <person name="Duvnjak S."/>
        </authorList>
    </citation>
    <scope>NUCLEOTIDE SEQUENCE [LARGE SCALE GENOMIC DNA]</scope>
    <source>
        <strain evidence="9 10">CVI_P4</strain>
    </source>
</reference>
<evidence type="ECO:0000256" key="6">
    <source>
        <dbReference type="ARBA" id="ARBA00022840"/>
    </source>
</evidence>
<dbReference type="SMART" id="SM00382">
    <property type="entry name" value="AAA"/>
    <property type="match status" value="1"/>
</dbReference>
<name>A0ABT3SDE1_9MYCO</name>
<proteinExistence type="inferred from homology"/>
<dbReference type="PANTHER" id="PTHR43297:SF2">
    <property type="entry name" value="DIPEPTIDE TRANSPORT ATP-BINDING PROTEIN DPPD"/>
    <property type="match status" value="1"/>
</dbReference>
<dbReference type="InterPro" id="IPR017871">
    <property type="entry name" value="ABC_transporter-like_CS"/>
</dbReference>
<keyword evidence="3" id="KW-0813">Transport</keyword>
<dbReference type="RefSeq" id="WP_265996469.1">
    <property type="nucleotide sequence ID" value="NZ_JAPJDN010000006.1"/>
</dbReference>
<dbReference type="Gene3D" id="3.40.50.300">
    <property type="entry name" value="P-loop containing nucleotide triphosphate hydrolases"/>
    <property type="match status" value="1"/>
</dbReference>
<evidence type="ECO:0000256" key="2">
    <source>
        <dbReference type="ARBA" id="ARBA00005417"/>
    </source>
</evidence>
<dbReference type="CDD" id="cd03257">
    <property type="entry name" value="ABC_NikE_OppD_transporters"/>
    <property type="match status" value="1"/>
</dbReference>
<keyword evidence="5" id="KW-0547">Nucleotide-binding</keyword>
<protein>
    <submittedName>
        <fullName evidence="9">ABC transporter ATP-binding protein</fullName>
    </submittedName>
</protein>
<evidence type="ECO:0000256" key="1">
    <source>
        <dbReference type="ARBA" id="ARBA00004202"/>
    </source>
</evidence>
<gene>
    <name evidence="9" type="ORF">ORI27_09365</name>
</gene>
<dbReference type="NCBIfam" id="TIGR01727">
    <property type="entry name" value="oligo_HPY"/>
    <property type="match status" value="1"/>
</dbReference>
<dbReference type="Pfam" id="PF08352">
    <property type="entry name" value="oligo_HPY"/>
    <property type="match status" value="1"/>
</dbReference>